<keyword evidence="12" id="KW-1185">Reference proteome</keyword>
<dbReference type="GO" id="GO:0005524">
    <property type="term" value="F:ATP binding"/>
    <property type="evidence" value="ECO:0007669"/>
    <property type="project" value="UniProtKB-KW"/>
</dbReference>
<evidence type="ECO:0000256" key="1">
    <source>
        <dbReference type="ARBA" id="ARBA00005594"/>
    </source>
</evidence>
<comment type="similarity">
    <text evidence="1 10">Belongs to the class-I aminoacyl-tRNA synthetase family.</text>
</comment>
<evidence type="ECO:0000256" key="3">
    <source>
        <dbReference type="ARBA" id="ARBA00022598"/>
    </source>
</evidence>
<dbReference type="NCBIfam" id="TIGR00233">
    <property type="entry name" value="trpS"/>
    <property type="match status" value="1"/>
</dbReference>
<protein>
    <recommendedName>
        <fullName evidence="2 9">Tryptophan--tRNA ligase</fullName>
        <ecNumber evidence="2 9">6.1.1.2</ecNumber>
    </recommendedName>
</protein>
<proteinExistence type="inferred from homology"/>
<dbReference type="EC" id="6.1.1.2" evidence="2 9"/>
<dbReference type="FunFam" id="1.10.240.10:FF:000005">
    <property type="entry name" value="Tryptophan--tRNA ligase"/>
    <property type="match status" value="1"/>
</dbReference>
<sequence length="335" mass="37447">MHNPIVLTGDRPTGPLHLGHYIGSLAQRVELQKKYQQYILIADVQALTDNYEHPEKVRANVLEVALDYLSVGIDPERSTIFIQSCIPAIAELTVFYLNLVTIARLRRNPTVKTESIQKGYGENITAGFLMYPVSQAADITCVKGSIIPVGEDQLPMIEQTNEIVRTFNRLYNTSVLVEAQSLLSTYTRLPGTDGSAKMSKSLGNAIYLSDSADVIARKVMTMYTDPTHIKVSDPGKVEGNTVFTYLDAFDPDRAAVEELKAHYQRGGLGDVVLKKRLIQVLNTMLEPIRERRNSFAQDKSYVMDVVMHGTAKTQERTQQTLLEVKSAMSINYNFL</sequence>
<accession>A0A0D2K4X3</accession>
<dbReference type="InterPro" id="IPR002305">
    <property type="entry name" value="aa-tRNA-synth_Ic"/>
</dbReference>
<evidence type="ECO:0000313" key="12">
    <source>
        <dbReference type="Proteomes" id="UP000032214"/>
    </source>
</evidence>
<comment type="catalytic activity">
    <reaction evidence="8">
        <text>tRNA(Trp) + L-tryptophan + ATP = L-tryptophyl-tRNA(Trp) + AMP + diphosphate + H(+)</text>
        <dbReference type="Rhea" id="RHEA:24080"/>
        <dbReference type="Rhea" id="RHEA-COMP:9671"/>
        <dbReference type="Rhea" id="RHEA-COMP:9705"/>
        <dbReference type="ChEBI" id="CHEBI:15378"/>
        <dbReference type="ChEBI" id="CHEBI:30616"/>
        <dbReference type="ChEBI" id="CHEBI:33019"/>
        <dbReference type="ChEBI" id="CHEBI:57912"/>
        <dbReference type="ChEBI" id="CHEBI:78442"/>
        <dbReference type="ChEBI" id="CHEBI:78535"/>
        <dbReference type="ChEBI" id="CHEBI:456215"/>
        <dbReference type="EC" id="6.1.1.2"/>
    </reaction>
</comment>
<dbReference type="eggNOG" id="COG0180">
    <property type="taxonomic scope" value="Bacteria"/>
</dbReference>
<organism evidence="11 12">
    <name type="scientific">candidate division TM6 bacterium JCVI TM6SC1</name>
    <dbReference type="NCBI Taxonomy" id="1306947"/>
    <lineage>
        <taxon>Bacteria</taxon>
        <taxon>Candidatus Babelota</taxon>
        <taxon>Vermiphilus</taxon>
    </lineage>
</organism>
<dbReference type="EMBL" id="ARQD01000002">
    <property type="protein sequence ID" value="KIX85247.1"/>
    <property type="molecule type" value="Genomic_DNA"/>
</dbReference>
<reference evidence="11 12" key="1">
    <citation type="journal article" date="2013" name="Proc. Natl. Acad. Sci. U.S.A.">
        <title>Candidate phylum TM6 genome recovered from a hospital sink biofilm provides genomic insights into this uncultivated phylum.</title>
        <authorList>
            <person name="McLean J.S."/>
            <person name="Lombardo M.J."/>
            <person name="Badger J.H."/>
            <person name="Edlund A."/>
            <person name="Novotny M."/>
            <person name="Yee-Greenbaum J."/>
            <person name="Vyahhi N."/>
            <person name="Hall A.P."/>
            <person name="Yang Y."/>
            <person name="Dupont C.L."/>
            <person name="Ziegler M.G."/>
            <person name="Chitsaz H."/>
            <person name="Allen A.E."/>
            <person name="Yooseph S."/>
            <person name="Tesler G."/>
            <person name="Pevzner P.A."/>
            <person name="Friedman R.M."/>
            <person name="Nealson K.H."/>
            <person name="Venter J.C."/>
            <person name="Lasken R.S."/>
        </authorList>
    </citation>
    <scope>NUCLEOTIDE SEQUENCE [LARGE SCALE GENOMIC DNA]</scope>
    <source>
        <strain evidence="11 12">TM6SC1</strain>
    </source>
</reference>
<evidence type="ECO:0000256" key="2">
    <source>
        <dbReference type="ARBA" id="ARBA00013161"/>
    </source>
</evidence>
<dbReference type="STRING" id="1306947.J120_02935"/>
<keyword evidence="6 10" id="KW-0648">Protein biosynthesis</keyword>
<evidence type="ECO:0000256" key="5">
    <source>
        <dbReference type="ARBA" id="ARBA00022840"/>
    </source>
</evidence>
<dbReference type="Pfam" id="PF00579">
    <property type="entry name" value="tRNA-synt_1b"/>
    <property type="match status" value="1"/>
</dbReference>
<dbReference type="Gene3D" id="1.10.240.10">
    <property type="entry name" value="Tyrosyl-Transfer RNA Synthetase"/>
    <property type="match status" value="1"/>
</dbReference>
<dbReference type="Proteomes" id="UP000032214">
    <property type="component" value="Unassembled WGS sequence"/>
</dbReference>
<dbReference type="InterPro" id="IPR002306">
    <property type="entry name" value="Trp-tRNA-ligase"/>
</dbReference>
<keyword evidence="4 10" id="KW-0547">Nucleotide-binding</keyword>
<evidence type="ECO:0000313" key="11">
    <source>
        <dbReference type="EMBL" id="KIX85247.1"/>
    </source>
</evidence>
<dbReference type="InterPro" id="IPR001412">
    <property type="entry name" value="aa-tRNA-synth_I_CS"/>
</dbReference>
<keyword evidence="7 10" id="KW-0030">Aminoacyl-tRNA synthetase</keyword>
<dbReference type="GO" id="GO:0004830">
    <property type="term" value="F:tryptophan-tRNA ligase activity"/>
    <property type="evidence" value="ECO:0007669"/>
    <property type="project" value="UniProtKB-UniRule"/>
</dbReference>
<dbReference type="AlphaFoldDB" id="A0A0D2K4X3"/>
<dbReference type="PRINTS" id="PR01039">
    <property type="entry name" value="TRNASYNTHTRP"/>
</dbReference>
<evidence type="ECO:0000256" key="9">
    <source>
        <dbReference type="NCBIfam" id="TIGR00233"/>
    </source>
</evidence>
<dbReference type="GO" id="GO:0006436">
    <property type="term" value="P:tryptophanyl-tRNA aminoacylation"/>
    <property type="evidence" value="ECO:0007669"/>
    <property type="project" value="UniProtKB-UniRule"/>
</dbReference>
<dbReference type="GO" id="GO:0005829">
    <property type="term" value="C:cytosol"/>
    <property type="evidence" value="ECO:0007669"/>
    <property type="project" value="TreeGrafter"/>
</dbReference>
<gene>
    <name evidence="11" type="ORF">J120_02935</name>
</gene>
<evidence type="ECO:0000256" key="7">
    <source>
        <dbReference type="ARBA" id="ARBA00023146"/>
    </source>
</evidence>
<dbReference type="FunFam" id="3.40.50.620:FF:000094">
    <property type="entry name" value="Tryptophan--tRNA ligase"/>
    <property type="match status" value="1"/>
</dbReference>
<evidence type="ECO:0000256" key="10">
    <source>
        <dbReference type="RuleBase" id="RU363036"/>
    </source>
</evidence>
<evidence type="ECO:0000256" key="6">
    <source>
        <dbReference type="ARBA" id="ARBA00022917"/>
    </source>
</evidence>
<dbReference type="InterPro" id="IPR050203">
    <property type="entry name" value="Trp-tRNA_synthetase"/>
</dbReference>
<name>A0A0D2K4X3_9BACT</name>
<keyword evidence="3 10" id="KW-0436">Ligase</keyword>
<evidence type="ECO:0000256" key="4">
    <source>
        <dbReference type="ARBA" id="ARBA00022741"/>
    </source>
</evidence>
<evidence type="ECO:0000256" key="8">
    <source>
        <dbReference type="ARBA" id="ARBA00049929"/>
    </source>
</evidence>
<dbReference type="CDD" id="cd00806">
    <property type="entry name" value="TrpRS_core"/>
    <property type="match status" value="1"/>
</dbReference>
<comment type="caution">
    <text evidence="11">The sequence shown here is derived from an EMBL/GenBank/DDBJ whole genome shotgun (WGS) entry which is preliminary data.</text>
</comment>
<dbReference type="InterPro" id="IPR014729">
    <property type="entry name" value="Rossmann-like_a/b/a_fold"/>
</dbReference>
<keyword evidence="5 10" id="KW-0067">ATP-binding</keyword>
<dbReference type="PROSITE" id="PS00178">
    <property type="entry name" value="AA_TRNA_LIGASE_I"/>
    <property type="match status" value="1"/>
</dbReference>
<dbReference type="SUPFAM" id="SSF52374">
    <property type="entry name" value="Nucleotidylyl transferase"/>
    <property type="match status" value="1"/>
</dbReference>
<dbReference type="PANTHER" id="PTHR43766:SF1">
    <property type="entry name" value="TRYPTOPHAN--TRNA LIGASE, MITOCHONDRIAL"/>
    <property type="match status" value="1"/>
</dbReference>
<dbReference type="Gene3D" id="3.40.50.620">
    <property type="entry name" value="HUPs"/>
    <property type="match status" value="1"/>
</dbReference>
<dbReference type="PANTHER" id="PTHR43766">
    <property type="entry name" value="TRYPTOPHAN--TRNA LIGASE, MITOCHONDRIAL"/>
    <property type="match status" value="1"/>
</dbReference>